<dbReference type="InterPro" id="IPR004843">
    <property type="entry name" value="Calcineurin-like_PHP"/>
</dbReference>
<dbReference type="Gene3D" id="3.60.21.10">
    <property type="match status" value="1"/>
</dbReference>
<dbReference type="EMBL" id="FNBK01000010">
    <property type="protein sequence ID" value="SDF84579.1"/>
    <property type="molecule type" value="Genomic_DNA"/>
</dbReference>
<dbReference type="PANTHER" id="PTHR39323:SF1">
    <property type="entry name" value="BLR1149 PROTEIN"/>
    <property type="match status" value="1"/>
</dbReference>
<dbReference type="InterPro" id="IPR029052">
    <property type="entry name" value="Metallo-depent_PP-like"/>
</dbReference>
<gene>
    <name evidence="2" type="ORF">SAMN05216218_11085</name>
</gene>
<evidence type="ECO:0000259" key="1">
    <source>
        <dbReference type="Pfam" id="PF00149"/>
    </source>
</evidence>
<proteinExistence type="predicted"/>
<accession>A0A1G7PG17</accession>
<dbReference type="OrthoDB" id="18264at2157"/>
<protein>
    <submittedName>
        <fullName evidence="2">Putative phosphoesterase</fullName>
    </submittedName>
</protein>
<dbReference type="GO" id="GO:0016787">
    <property type="term" value="F:hydrolase activity"/>
    <property type="evidence" value="ECO:0007669"/>
    <property type="project" value="InterPro"/>
</dbReference>
<dbReference type="InterPro" id="IPR024173">
    <property type="entry name" value="Pesterase_MJ0037-like"/>
</dbReference>
<evidence type="ECO:0000313" key="3">
    <source>
        <dbReference type="Proteomes" id="UP000199076"/>
    </source>
</evidence>
<dbReference type="PIRSF" id="PIRSF000887">
    <property type="entry name" value="Pesterase_MJ0037"/>
    <property type="match status" value="1"/>
</dbReference>
<dbReference type="SUPFAM" id="SSF56300">
    <property type="entry name" value="Metallo-dependent phosphatases"/>
    <property type="match status" value="1"/>
</dbReference>
<keyword evidence="3" id="KW-1185">Reference proteome</keyword>
<dbReference type="Proteomes" id="UP000199076">
    <property type="component" value="Unassembled WGS sequence"/>
</dbReference>
<feature type="domain" description="Calcineurin-like phosphoesterase" evidence="1">
    <location>
        <begin position="15"/>
        <end position="107"/>
    </location>
</feature>
<dbReference type="Pfam" id="PF00149">
    <property type="entry name" value="Metallophos"/>
    <property type="match status" value="1"/>
</dbReference>
<dbReference type="PANTHER" id="PTHR39323">
    <property type="entry name" value="BLR1149 PROTEIN"/>
    <property type="match status" value="1"/>
</dbReference>
<reference evidence="3" key="1">
    <citation type="submission" date="2016-10" db="EMBL/GenBank/DDBJ databases">
        <authorList>
            <person name="Varghese N."/>
            <person name="Submissions S."/>
        </authorList>
    </citation>
    <scope>NUCLEOTIDE SEQUENCE [LARGE SCALE GENOMIC DNA]</scope>
    <source>
        <strain evidence="3">IBRC-M 10760</strain>
    </source>
</reference>
<dbReference type="RefSeq" id="WP_092693309.1">
    <property type="nucleotide sequence ID" value="NZ_FNBK01000010.1"/>
</dbReference>
<organism evidence="2 3">
    <name type="scientific">Halorientalis regularis</name>
    <dbReference type="NCBI Taxonomy" id="660518"/>
    <lineage>
        <taxon>Archaea</taxon>
        <taxon>Methanobacteriati</taxon>
        <taxon>Methanobacteriota</taxon>
        <taxon>Stenosarchaea group</taxon>
        <taxon>Halobacteria</taxon>
        <taxon>Halobacteriales</taxon>
        <taxon>Haloarculaceae</taxon>
        <taxon>Halorientalis</taxon>
    </lineage>
</organism>
<dbReference type="STRING" id="660518.SAMN05216218_11085"/>
<evidence type="ECO:0000313" key="2">
    <source>
        <dbReference type="EMBL" id="SDF84579.1"/>
    </source>
</evidence>
<dbReference type="AlphaFoldDB" id="A0A1G7PG17"/>
<sequence>MDVTYRDRAALLGDVLVCADLHVGKAAAANVSLPLGERDHLVDRVAALCDRYDPETVVFAGDLLHSFDRVASAAEETVTALETTVRDAGATPLVTPGNHDAMLDVVWSGPTAHEFEVETDEGRAVVCHGHLEPETEADLYVVGHDHPTITIEGRKWHCYLYGHGVYEGADLLVLPAFSHLIEGVSINRRYGGTATTNSPLIGDLDQCRPIVWDDESEEIREFPPLGEFRDLL</sequence>
<name>A0A1G7PG17_9EURY</name>